<protein>
    <submittedName>
        <fullName evidence="2">Uncharacterized protein</fullName>
    </submittedName>
</protein>
<dbReference type="AlphaFoldDB" id="A0A6A6R8N6"/>
<feature type="transmembrane region" description="Helical" evidence="1">
    <location>
        <begin position="64"/>
        <end position="83"/>
    </location>
</feature>
<sequence length="103" mass="11604">MWCDCRERGVGEYVGVEVRRGGLSCCFGSADLAGGCAMWREAVERGESVSFKSNRRADMMRSRLWRCGLWTFFSCLVSCVTRLPDPWNKAAGAAKEPRVYRVV</sequence>
<evidence type="ECO:0000256" key="1">
    <source>
        <dbReference type="SAM" id="Phobius"/>
    </source>
</evidence>
<evidence type="ECO:0000313" key="2">
    <source>
        <dbReference type="EMBL" id="KAF2500764.1"/>
    </source>
</evidence>
<keyword evidence="3" id="KW-1185">Reference proteome</keyword>
<keyword evidence="1" id="KW-0812">Transmembrane</keyword>
<proteinExistence type="predicted"/>
<keyword evidence="1" id="KW-1133">Transmembrane helix</keyword>
<keyword evidence="1" id="KW-0472">Membrane</keyword>
<dbReference type="Proteomes" id="UP000799750">
    <property type="component" value="Unassembled WGS sequence"/>
</dbReference>
<organism evidence="2 3">
    <name type="scientific">Lophium mytilinum</name>
    <dbReference type="NCBI Taxonomy" id="390894"/>
    <lineage>
        <taxon>Eukaryota</taxon>
        <taxon>Fungi</taxon>
        <taxon>Dikarya</taxon>
        <taxon>Ascomycota</taxon>
        <taxon>Pezizomycotina</taxon>
        <taxon>Dothideomycetes</taxon>
        <taxon>Pleosporomycetidae</taxon>
        <taxon>Mytilinidiales</taxon>
        <taxon>Mytilinidiaceae</taxon>
        <taxon>Lophium</taxon>
    </lineage>
</organism>
<dbReference type="EMBL" id="MU004183">
    <property type="protein sequence ID" value="KAF2500764.1"/>
    <property type="molecule type" value="Genomic_DNA"/>
</dbReference>
<gene>
    <name evidence="2" type="ORF">BU16DRAFT_257938</name>
</gene>
<accession>A0A6A6R8N6</accession>
<evidence type="ECO:0000313" key="3">
    <source>
        <dbReference type="Proteomes" id="UP000799750"/>
    </source>
</evidence>
<name>A0A6A6R8N6_9PEZI</name>
<reference evidence="2" key="1">
    <citation type="journal article" date="2020" name="Stud. Mycol.">
        <title>101 Dothideomycetes genomes: a test case for predicting lifestyles and emergence of pathogens.</title>
        <authorList>
            <person name="Haridas S."/>
            <person name="Albert R."/>
            <person name="Binder M."/>
            <person name="Bloem J."/>
            <person name="Labutti K."/>
            <person name="Salamov A."/>
            <person name="Andreopoulos B."/>
            <person name="Baker S."/>
            <person name="Barry K."/>
            <person name="Bills G."/>
            <person name="Bluhm B."/>
            <person name="Cannon C."/>
            <person name="Castanera R."/>
            <person name="Culley D."/>
            <person name="Daum C."/>
            <person name="Ezra D."/>
            <person name="Gonzalez J."/>
            <person name="Henrissat B."/>
            <person name="Kuo A."/>
            <person name="Liang C."/>
            <person name="Lipzen A."/>
            <person name="Lutzoni F."/>
            <person name="Magnuson J."/>
            <person name="Mondo S."/>
            <person name="Nolan M."/>
            <person name="Ohm R."/>
            <person name="Pangilinan J."/>
            <person name="Park H.-J."/>
            <person name="Ramirez L."/>
            <person name="Alfaro M."/>
            <person name="Sun H."/>
            <person name="Tritt A."/>
            <person name="Yoshinaga Y."/>
            <person name="Zwiers L.-H."/>
            <person name="Turgeon B."/>
            <person name="Goodwin S."/>
            <person name="Spatafora J."/>
            <person name="Crous P."/>
            <person name="Grigoriev I."/>
        </authorList>
    </citation>
    <scope>NUCLEOTIDE SEQUENCE</scope>
    <source>
        <strain evidence="2">CBS 269.34</strain>
    </source>
</reference>